<sequence length="76" mass="8277">MARLISSRVWTEADIARLKALALQGASLTRASAALNRRMTSVTKMARLHGVKFPGTRELKKAIRALDPNAAFSVGR</sequence>
<evidence type="ECO:0000313" key="2">
    <source>
        <dbReference type="Proteomes" id="UP000682843"/>
    </source>
</evidence>
<dbReference type="EMBL" id="CP036498">
    <property type="protein sequence ID" value="QUS37850.1"/>
    <property type="molecule type" value="Genomic_DNA"/>
</dbReference>
<gene>
    <name evidence="1" type="ORF">RPMA_02485</name>
</gene>
<dbReference type="RefSeq" id="WP_211911383.1">
    <property type="nucleotide sequence ID" value="NZ_CP036498.1"/>
</dbReference>
<accession>A0ABX8A7S2</accession>
<reference evidence="1 2" key="1">
    <citation type="submission" date="2019-02" db="EMBL/GenBank/DDBJ databases">
        <title>Emended description of the genus Rhodopseudomonas and description of Rhodopseudomonas albus sp. nov., a non-phototrophic, heavy-metal-tolerant bacterium isolated from garden soil.</title>
        <authorList>
            <person name="Bao Z."/>
            <person name="Cao W.W."/>
            <person name="Sato Y."/>
            <person name="Nishizawa T."/>
            <person name="Zhao J."/>
            <person name="Guo Y."/>
            <person name="Ohta H."/>
        </authorList>
    </citation>
    <scope>NUCLEOTIDE SEQUENCE [LARGE SCALE GENOMIC DNA]</scope>
    <source>
        <strain evidence="1 2">SK50-23</strain>
    </source>
</reference>
<organism evidence="1 2">
    <name type="scientific">Tardiphaga alba</name>
    <dbReference type="NCBI Taxonomy" id="340268"/>
    <lineage>
        <taxon>Bacteria</taxon>
        <taxon>Pseudomonadati</taxon>
        <taxon>Pseudomonadota</taxon>
        <taxon>Alphaproteobacteria</taxon>
        <taxon>Hyphomicrobiales</taxon>
        <taxon>Nitrobacteraceae</taxon>
        <taxon>Tardiphaga</taxon>
    </lineage>
</organism>
<protein>
    <recommendedName>
        <fullName evidence="3">GcrA cell cycle regulator</fullName>
    </recommendedName>
</protein>
<name>A0ABX8A7S2_9BRAD</name>
<dbReference type="Proteomes" id="UP000682843">
    <property type="component" value="Chromosome"/>
</dbReference>
<evidence type="ECO:0008006" key="3">
    <source>
        <dbReference type="Google" id="ProtNLM"/>
    </source>
</evidence>
<keyword evidence="2" id="KW-1185">Reference proteome</keyword>
<evidence type="ECO:0000313" key="1">
    <source>
        <dbReference type="EMBL" id="QUS37850.1"/>
    </source>
</evidence>
<proteinExistence type="predicted"/>